<dbReference type="EMBL" id="JAEHOE010000004">
    <property type="protein sequence ID" value="KAG2500281.1"/>
    <property type="molecule type" value="Genomic_DNA"/>
</dbReference>
<dbReference type="SUPFAM" id="SSF55486">
    <property type="entry name" value="Metalloproteases ('zincins'), catalytic domain"/>
    <property type="match status" value="1"/>
</dbReference>
<evidence type="ECO:0000259" key="2">
    <source>
        <dbReference type="Pfam" id="PF05548"/>
    </source>
</evidence>
<reference evidence="3" key="1">
    <citation type="journal article" date="2020" name="bioRxiv">
        <title>Comparative genomics of Chlamydomonas.</title>
        <authorList>
            <person name="Craig R.J."/>
            <person name="Hasan A.R."/>
            <person name="Ness R.W."/>
            <person name="Keightley P.D."/>
        </authorList>
    </citation>
    <scope>NUCLEOTIDE SEQUENCE</scope>
    <source>
        <strain evidence="3">CCAP 11/70</strain>
    </source>
</reference>
<dbReference type="Pfam" id="PF05548">
    <property type="entry name" value="Peptidase_M11"/>
    <property type="match status" value="1"/>
</dbReference>
<evidence type="ECO:0000313" key="3">
    <source>
        <dbReference type="EMBL" id="KAG2500281.1"/>
    </source>
</evidence>
<dbReference type="AlphaFoldDB" id="A0A835YCV8"/>
<accession>A0A835YCV8</accession>
<comment type="caution">
    <text evidence="3">The sequence shown here is derived from an EMBL/GenBank/DDBJ whole genome shotgun (WGS) entry which is preliminary data.</text>
</comment>
<organism evidence="3 4">
    <name type="scientific">Edaphochlamys debaryana</name>
    <dbReference type="NCBI Taxonomy" id="47281"/>
    <lineage>
        <taxon>Eukaryota</taxon>
        <taxon>Viridiplantae</taxon>
        <taxon>Chlorophyta</taxon>
        <taxon>core chlorophytes</taxon>
        <taxon>Chlorophyceae</taxon>
        <taxon>CS clade</taxon>
        <taxon>Chlamydomonadales</taxon>
        <taxon>Chlamydomonadales incertae sedis</taxon>
        <taxon>Edaphochlamys</taxon>
    </lineage>
</organism>
<feature type="compositionally biased region" description="Acidic residues" evidence="1">
    <location>
        <begin position="467"/>
        <end position="482"/>
    </location>
</feature>
<proteinExistence type="predicted"/>
<dbReference type="InterPro" id="IPR008752">
    <property type="entry name" value="Peptidase_M11"/>
</dbReference>
<name>A0A835YCV8_9CHLO</name>
<evidence type="ECO:0000313" key="4">
    <source>
        <dbReference type="Proteomes" id="UP000612055"/>
    </source>
</evidence>
<keyword evidence="4" id="KW-1185">Reference proteome</keyword>
<protein>
    <recommendedName>
        <fullName evidence="2">Peptidase M11 gametolysin domain-containing protein</fullName>
    </recommendedName>
</protein>
<feature type="compositionally biased region" description="Pro residues" evidence="1">
    <location>
        <begin position="491"/>
        <end position="539"/>
    </location>
</feature>
<feature type="domain" description="Peptidase M11 gametolysin" evidence="2">
    <location>
        <begin position="68"/>
        <end position="386"/>
    </location>
</feature>
<sequence>MLEFHGTRRSLGEVRRVLDLINLVQAKGVSGEFFDARATALNTGNKTGYGGVKDLFVVGGKKVEVSSLIFLMHAPSCGRKLSQSAEKYTDGFFAKPGSSIPSLETLHSACSWGKFVFPARTVNKVYGPIDIGPCKGTSRTAGNYDFSSSCWGPEHGFLVEKAKSWLQANDPETYKNWKNYRRNHYIFPFVEASSCFYAGMASVGCPGGQDCFSVINQYEWLSGTFPGLNMHELSHNIGLAHSARRICDGSGTCSVSEYGDPTCIMGGASPSSGFNAAGAYVCMSAPQAYKAGWATPIAEVDYKALALGRTFTMPSMATTDQNLVRITMAPARQVDIGGFTKKTKQAAFFISYRAKNRTSAYDNGLRDDFQQRLYVHYWDETQDAVSSELSNPPQLWQVLDVPNGKGEAPVMKDDGKYRFGALSTTFEYKFGGGRIVVRITGKTQAAATVYMCFATVTKEDDASCDGNGDDDCDGLSDDEDPDCIGGGRKASPPPPPPLRSFKSPPPPPRPPPPPPPSPSPRRSPQSPPPRRSSPPPPSDPPKRKKPKNRSVRRGRLV</sequence>
<dbReference type="OrthoDB" id="529266at2759"/>
<feature type="region of interest" description="Disordered" evidence="1">
    <location>
        <begin position="460"/>
        <end position="557"/>
    </location>
</feature>
<evidence type="ECO:0000256" key="1">
    <source>
        <dbReference type="SAM" id="MobiDB-lite"/>
    </source>
</evidence>
<dbReference type="Proteomes" id="UP000612055">
    <property type="component" value="Unassembled WGS sequence"/>
</dbReference>
<feature type="compositionally biased region" description="Basic residues" evidence="1">
    <location>
        <begin position="542"/>
        <end position="557"/>
    </location>
</feature>
<gene>
    <name evidence="3" type="ORF">HYH03_001859</name>
</gene>